<evidence type="ECO:0000313" key="2">
    <source>
        <dbReference type="EnsemblProtists" id="EKX55494"/>
    </source>
</evidence>
<accession>L1K4G3</accession>
<reference evidence="2" key="3">
    <citation type="submission" date="2015-06" db="UniProtKB">
        <authorList>
            <consortium name="EnsemblProtists"/>
        </authorList>
    </citation>
    <scope>IDENTIFICATION</scope>
</reference>
<dbReference type="GeneID" id="17312204"/>
<dbReference type="EMBL" id="JH992965">
    <property type="protein sequence ID" value="EKX55494.1"/>
    <property type="molecule type" value="Genomic_DNA"/>
</dbReference>
<dbReference type="HOGENOM" id="CLU_2459463_0_0_1"/>
<dbReference type="Proteomes" id="UP000011087">
    <property type="component" value="Unassembled WGS sequence"/>
</dbReference>
<evidence type="ECO:0008006" key="4">
    <source>
        <dbReference type="Google" id="ProtNLM"/>
    </source>
</evidence>
<reference evidence="1 3" key="1">
    <citation type="journal article" date="2012" name="Nature">
        <title>Algal genomes reveal evolutionary mosaicism and the fate of nucleomorphs.</title>
        <authorList>
            <consortium name="DOE Joint Genome Institute"/>
            <person name="Curtis B.A."/>
            <person name="Tanifuji G."/>
            <person name="Burki F."/>
            <person name="Gruber A."/>
            <person name="Irimia M."/>
            <person name="Maruyama S."/>
            <person name="Arias M.C."/>
            <person name="Ball S.G."/>
            <person name="Gile G.H."/>
            <person name="Hirakawa Y."/>
            <person name="Hopkins J.F."/>
            <person name="Kuo A."/>
            <person name="Rensing S.A."/>
            <person name="Schmutz J."/>
            <person name="Symeonidi A."/>
            <person name="Elias M."/>
            <person name="Eveleigh R.J."/>
            <person name="Herman E.K."/>
            <person name="Klute M.J."/>
            <person name="Nakayama T."/>
            <person name="Obornik M."/>
            <person name="Reyes-Prieto A."/>
            <person name="Armbrust E.V."/>
            <person name="Aves S.J."/>
            <person name="Beiko R.G."/>
            <person name="Coutinho P."/>
            <person name="Dacks J.B."/>
            <person name="Durnford D.G."/>
            <person name="Fast N.M."/>
            <person name="Green B.R."/>
            <person name="Grisdale C.J."/>
            <person name="Hempel F."/>
            <person name="Henrissat B."/>
            <person name="Hoppner M.P."/>
            <person name="Ishida K."/>
            <person name="Kim E."/>
            <person name="Koreny L."/>
            <person name="Kroth P.G."/>
            <person name="Liu Y."/>
            <person name="Malik S.B."/>
            <person name="Maier U.G."/>
            <person name="McRose D."/>
            <person name="Mock T."/>
            <person name="Neilson J.A."/>
            <person name="Onodera N.T."/>
            <person name="Poole A.M."/>
            <person name="Pritham E.J."/>
            <person name="Richards T.A."/>
            <person name="Rocap G."/>
            <person name="Roy S.W."/>
            <person name="Sarai C."/>
            <person name="Schaack S."/>
            <person name="Shirato S."/>
            <person name="Slamovits C.H."/>
            <person name="Spencer D.F."/>
            <person name="Suzuki S."/>
            <person name="Worden A.Z."/>
            <person name="Zauner S."/>
            <person name="Barry K."/>
            <person name="Bell C."/>
            <person name="Bharti A.K."/>
            <person name="Crow J.A."/>
            <person name="Grimwood J."/>
            <person name="Kramer R."/>
            <person name="Lindquist E."/>
            <person name="Lucas S."/>
            <person name="Salamov A."/>
            <person name="McFadden G.I."/>
            <person name="Lane C.E."/>
            <person name="Keeling P.J."/>
            <person name="Gray M.W."/>
            <person name="Grigoriev I.V."/>
            <person name="Archibald J.M."/>
        </authorList>
    </citation>
    <scope>NUCLEOTIDE SEQUENCE</scope>
    <source>
        <strain evidence="1 3">CCMP2712</strain>
    </source>
</reference>
<dbReference type="EnsemblProtists" id="EKX55494">
    <property type="protein sequence ID" value="EKX55494"/>
    <property type="gene ID" value="GUITHDRAFT_99269"/>
</dbReference>
<keyword evidence="3" id="KW-1185">Reference proteome</keyword>
<reference evidence="3" key="2">
    <citation type="submission" date="2012-11" db="EMBL/GenBank/DDBJ databases">
        <authorList>
            <person name="Kuo A."/>
            <person name="Curtis B.A."/>
            <person name="Tanifuji G."/>
            <person name="Burki F."/>
            <person name="Gruber A."/>
            <person name="Irimia M."/>
            <person name="Maruyama S."/>
            <person name="Arias M.C."/>
            <person name="Ball S.G."/>
            <person name="Gile G.H."/>
            <person name="Hirakawa Y."/>
            <person name="Hopkins J.F."/>
            <person name="Rensing S.A."/>
            <person name="Schmutz J."/>
            <person name="Symeonidi A."/>
            <person name="Elias M."/>
            <person name="Eveleigh R.J."/>
            <person name="Herman E.K."/>
            <person name="Klute M.J."/>
            <person name="Nakayama T."/>
            <person name="Obornik M."/>
            <person name="Reyes-Prieto A."/>
            <person name="Armbrust E.V."/>
            <person name="Aves S.J."/>
            <person name="Beiko R.G."/>
            <person name="Coutinho P."/>
            <person name="Dacks J.B."/>
            <person name="Durnford D.G."/>
            <person name="Fast N.M."/>
            <person name="Green B.R."/>
            <person name="Grisdale C."/>
            <person name="Hempe F."/>
            <person name="Henrissat B."/>
            <person name="Hoppner M.P."/>
            <person name="Ishida K.-I."/>
            <person name="Kim E."/>
            <person name="Koreny L."/>
            <person name="Kroth P.G."/>
            <person name="Liu Y."/>
            <person name="Malik S.-B."/>
            <person name="Maier U.G."/>
            <person name="McRose D."/>
            <person name="Mock T."/>
            <person name="Neilson J.A."/>
            <person name="Onodera N.T."/>
            <person name="Poole A.M."/>
            <person name="Pritham E.J."/>
            <person name="Richards T.A."/>
            <person name="Rocap G."/>
            <person name="Roy S.W."/>
            <person name="Sarai C."/>
            <person name="Schaack S."/>
            <person name="Shirato S."/>
            <person name="Slamovits C.H."/>
            <person name="Spencer D.F."/>
            <person name="Suzuki S."/>
            <person name="Worden A.Z."/>
            <person name="Zauner S."/>
            <person name="Barry K."/>
            <person name="Bell C."/>
            <person name="Bharti A.K."/>
            <person name="Crow J.A."/>
            <person name="Grimwood J."/>
            <person name="Kramer R."/>
            <person name="Lindquist E."/>
            <person name="Lucas S."/>
            <person name="Salamov A."/>
            <person name="McFadden G.I."/>
            <person name="Lane C.E."/>
            <person name="Keeling P.J."/>
            <person name="Gray M.W."/>
            <person name="Grigoriev I.V."/>
            <person name="Archibald J.M."/>
        </authorList>
    </citation>
    <scope>NUCLEOTIDE SEQUENCE</scope>
    <source>
        <strain evidence="3">CCMP2712</strain>
    </source>
</reference>
<gene>
    <name evidence="1" type="ORF">GUITHDRAFT_99269</name>
</gene>
<evidence type="ECO:0000313" key="3">
    <source>
        <dbReference type="Proteomes" id="UP000011087"/>
    </source>
</evidence>
<protein>
    <recommendedName>
        <fullName evidence="4">EF-hand domain-containing protein</fullName>
    </recommendedName>
</protein>
<organism evidence="1">
    <name type="scientific">Guillardia theta (strain CCMP2712)</name>
    <name type="common">Cryptophyte</name>
    <dbReference type="NCBI Taxonomy" id="905079"/>
    <lineage>
        <taxon>Eukaryota</taxon>
        <taxon>Cryptophyceae</taxon>
        <taxon>Pyrenomonadales</taxon>
        <taxon>Geminigeraceae</taxon>
        <taxon>Guillardia</taxon>
    </lineage>
</organism>
<dbReference type="PaxDb" id="55529-EKX55494"/>
<name>L1K4G3_GUITC</name>
<dbReference type="KEGG" id="gtt:GUITHDRAFT_99269"/>
<proteinExistence type="predicted"/>
<dbReference type="RefSeq" id="XP_005842474.1">
    <property type="nucleotide sequence ID" value="XM_005842417.1"/>
</dbReference>
<evidence type="ECO:0000313" key="1">
    <source>
        <dbReference type="EMBL" id="EKX55494.1"/>
    </source>
</evidence>
<dbReference type="AlphaFoldDB" id="L1K4G3"/>
<sequence length="89" mass="10574">MSAIFKRFPSYRNGKVTLHDIEENLKTLCPEVQHLENLKASVGLARRESDFDQIDIETFKRVFGFHFSSDDEDTKKRYQSRLDDMLDRF</sequence>